<dbReference type="AlphaFoldDB" id="A0A0F9PK51"/>
<dbReference type="GO" id="GO:0008483">
    <property type="term" value="F:transaminase activity"/>
    <property type="evidence" value="ECO:0007669"/>
    <property type="project" value="UniProtKB-KW"/>
</dbReference>
<dbReference type="InterPro" id="IPR006223">
    <property type="entry name" value="GcvT"/>
</dbReference>
<dbReference type="SUPFAM" id="SSF101790">
    <property type="entry name" value="Aminomethyltransferase beta-barrel domain"/>
    <property type="match status" value="1"/>
</dbReference>
<dbReference type="Gene3D" id="3.30.70.1400">
    <property type="entry name" value="Aminomethyltransferase beta-barrel domains"/>
    <property type="match status" value="1"/>
</dbReference>
<evidence type="ECO:0000256" key="3">
    <source>
        <dbReference type="ARBA" id="ARBA00022576"/>
    </source>
</evidence>
<dbReference type="NCBIfam" id="NF001567">
    <property type="entry name" value="PRK00389.1"/>
    <property type="match status" value="1"/>
</dbReference>
<dbReference type="GO" id="GO:0006546">
    <property type="term" value="P:glycine catabolic process"/>
    <property type="evidence" value="ECO:0007669"/>
    <property type="project" value="InterPro"/>
</dbReference>
<keyword evidence="4" id="KW-0808">Transferase</keyword>
<dbReference type="PIRSF" id="PIRSF006487">
    <property type="entry name" value="GcvT"/>
    <property type="match status" value="1"/>
</dbReference>
<dbReference type="Pfam" id="PF01571">
    <property type="entry name" value="GCV_T"/>
    <property type="match status" value="1"/>
</dbReference>
<name>A0A0F9PK51_9ZZZZ</name>
<dbReference type="Gene3D" id="2.40.30.110">
    <property type="entry name" value="Aminomethyltransferase beta-barrel domains"/>
    <property type="match status" value="1"/>
</dbReference>
<evidence type="ECO:0000259" key="8">
    <source>
        <dbReference type="Pfam" id="PF08669"/>
    </source>
</evidence>
<dbReference type="SUPFAM" id="SSF103025">
    <property type="entry name" value="Folate-binding domain"/>
    <property type="match status" value="1"/>
</dbReference>
<feature type="domain" description="GCVT N-terminal" evidence="7">
    <location>
        <begin position="55"/>
        <end position="306"/>
    </location>
</feature>
<gene>
    <name evidence="9" type="ORF">LCGC14_1127940</name>
</gene>
<evidence type="ECO:0000256" key="4">
    <source>
        <dbReference type="ARBA" id="ARBA00022679"/>
    </source>
</evidence>
<comment type="similarity">
    <text evidence="1">Belongs to the GcvT family.</text>
</comment>
<dbReference type="Pfam" id="PF08669">
    <property type="entry name" value="GCV_T_C"/>
    <property type="match status" value="1"/>
</dbReference>
<accession>A0A0F9PK51</accession>
<dbReference type="NCBIfam" id="NF010093">
    <property type="entry name" value="PRK13579.1"/>
    <property type="match status" value="1"/>
</dbReference>
<evidence type="ECO:0000259" key="7">
    <source>
        <dbReference type="Pfam" id="PF01571"/>
    </source>
</evidence>
<dbReference type="GO" id="GO:0004047">
    <property type="term" value="F:aminomethyltransferase activity"/>
    <property type="evidence" value="ECO:0007669"/>
    <property type="project" value="UniProtKB-EC"/>
</dbReference>
<comment type="caution">
    <text evidence="9">The sequence shown here is derived from an EMBL/GenBank/DDBJ whole genome shotgun (WGS) entry which is preliminary data.</text>
</comment>
<dbReference type="GO" id="GO:0005960">
    <property type="term" value="C:glycine cleavage complex"/>
    <property type="evidence" value="ECO:0007669"/>
    <property type="project" value="InterPro"/>
</dbReference>
<protein>
    <recommendedName>
        <fullName evidence="2">aminomethyltransferase</fullName>
        <ecNumber evidence="2">2.1.2.10</ecNumber>
    </recommendedName>
    <alternativeName>
        <fullName evidence="5">Glycine cleavage system T protein</fullName>
    </alternativeName>
</protein>
<dbReference type="Gene3D" id="3.30.1360.120">
    <property type="entry name" value="Probable tRNA modification gtpase trme, domain 1"/>
    <property type="match status" value="1"/>
</dbReference>
<evidence type="ECO:0000256" key="2">
    <source>
        <dbReference type="ARBA" id="ARBA00012616"/>
    </source>
</evidence>
<evidence type="ECO:0000256" key="1">
    <source>
        <dbReference type="ARBA" id="ARBA00008609"/>
    </source>
</evidence>
<keyword evidence="3" id="KW-0032">Aminotransferase</keyword>
<dbReference type="NCBIfam" id="TIGR00528">
    <property type="entry name" value="gcvT"/>
    <property type="match status" value="1"/>
</dbReference>
<dbReference type="InterPro" id="IPR006222">
    <property type="entry name" value="GCVT_N"/>
</dbReference>
<dbReference type="EMBL" id="LAZR01005264">
    <property type="protein sequence ID" value="KKN01416.1"/>
    <property type="molecule type" value="Genomic_DNA"/>
</dbReference>
<evidence type="ECO:0000313" key="9">
    <source>
        <dbReference type="EMBL" id="KKN01416.1"/>
    </source>
</evidence>
<sequence length="420" mass="44262">MRHAPAEGITISGERTEGAFDGQHFCGPLGASLVYGLLEVKESHATMSDLQQTPLYELHLELGGKMVPFAGYSMPVQYPMGVMKEHLQTRAAAGLFDVSHMGQVMLSGSSWEAVATAFEALVPMDVLGLADGRQRYGLFTNDAGGIEDDLMFARRGDDLFVVVNAACKDADIARMKAALEPDVTVTPITDRALVAVQGPGAGAAIASLDPAADAMRFMDFGTLTFGGIEVWASRSGYTGEDGFEISIPEAQAEALVRQLLALDGVEPIGLGARDSLRLEAGLCLYGNDIDAQTNPVEGNLTWAIQKARRAGGDRAGGYPGADAIQAAFADGVERKRVGLAPEGRAPMREGTQLFAAENGDEAVGHVTSGSFGPTLGGPVAMGYVRFDTADIGTALWGEVRGKRLPVAVVKLPFVAANFKR</sequence>
<dbReference type="PANTHER" id="PTHR43757:SF2">
    <property type="entry name" value="AMINOMETHYLTRANSFERASE, MITOCHONDRIAL"/>
    <property type="match status" value="1"/>
</dbReference>
<dbReference type="Gene3D" id="4.10.1250.10">
    <property type="entry name" value="Aminomethyltransferase fragment"/>
    <property type="match status" value="1"/>
</dbReference>
<organism evidence="9">
    <name type="scientific">marine sediment metagenome</name>
    <dbReference type="NCBI Taxonomy" id="412755"/>
    <lineage>
        <taxon>unclassified sequences</taxon>
        <taxon>metagenomes</taxon>
        <taxon>ecological metagenomes</taxon>
    </lineage>
</organism>
<comment type="catalytic activity">
    <reaction evidence="6">
        <text>N(6)-[(R)-S(8)-aminomethyldihydrolipoyl]-L-lysyl-[protein] + (6S)-5,6,7,8-tetrahydrofolate = N(6)-[(R)-dihydrolipoyl]-L-lysyl-[protein] + (6R)-5,10-methylene-5,6,7,8-tetrahydrofolate + NH4(+)</text>
        <dbReference type="Rhea" id="RHEA:16945"/>
        <dbReference type="Rhea" id="RHEA-COMP:10475"/>
        <dbReference type="Rhea" id="RHEA-COMP:10492"/>
        <dbReference type="ChEBI" id="CHEBI:15636"/>
        <dbReference type="ChEBI" id="CHEBI:28938"/>
        <dbReference type="ChEBI" id="CHEBI:57453"/>
        <dbReference type="ChEBI" id="CHEBI:83100"/>
        <dbReference type="ChEBI" id="CHEBI:83143"/>
        <dbReference type="EC" id="2.1.2.10"/>
    </reaction>
</comment>
<proteinExistence type="inferred from homology"/>
<dbReference type="InterPro" id="IPR013977">
    <property type="entry name" value="GcvT_C"/>
</dbReference>
<evidence type="ECO:0000256" key="5">
    <source>
        <dbReference type="ARBA" id="ARBA00031395"/>
    </source>
</evidence>
<dbReference type="PANTHER" id="PTHR43757">
    <property type="entry name" value="AMINOMETHYLTRANSFERASE"/>
    <property type="match status" value="1"/>
</dbReference>
<dbReference type="InterPro" id="IPR029043">
    <property type="entry name" value="GcvT/YgfZ_C"/>
</dbReference>
<feature type="domain" description="Aminomethyltransferase C-terminal" evidence="8">
    <location>
        <begin position="334"/>
        <end position="414"/>
    </location>
</feature>
<evidence type="ECO:0000256" key="6">
    <source>
        <dbReference type="ARBA" id="ARBA00047665"/>
    </source>
</evidence>
<dbReference type="EC" id="2.1.2.10" evidence="2"/>
<dbReference type="InterPro" id="IPR028896">
    <property type="entry name" value="GcvT/YgfZ/DmdA"/>
</dbReference>
<dbReference type="InterPro" id="IPR027266">
    <property type="entry name" value="TrmE/GcvT-like"/>
</dbReference>
<reference evidence="9" key="1">
    <citation type="journal article" date="2015" name="Nature">
        <title>Complex archaea that bridge the gap between prokaryotes and eukaryotes.</title>
        <authorList>
            <person name="Spang A."/>
            <person name="Saw J.H."/>
            <person name="Jorgensen S.L."/>
            <person name="Zaremba-Niedzwiedzka K."/>
            <person name="Martijn J."/>
            <person name="Lind A.E."/>
            <person name="van Eijk R."/>
            <person name="Schleper C."/>
            <person name="Guy L."/>
            <person name="Ettema T.J."/>
        </authorList>
    </citation>
    <scope>NUCLEOTIDE SEQUENCE</scope>
</reference>